<dbReference type="Gene3D" id="3.30.1540.10">
    <property type="entry name" value="formyl-coa transferase, domain 3"/>
    <property type="match status" value="1"/>
</dbReference>
<dbReference type="KEGG" id="rue:DT065_04600"/>
<dbReference type="OrthoDB" id="9797653at2"/>
<dbReference type="InterPro" id="IPR003673">
    <property type="entry name" value="CoA-Trfase_fam_III"/>
</dbReference>
<evidence type="ECO:0000313" key="3">
    <source>
        <dbReference type="Proteomes" id="UP000252100"/>
    </source>
</evidence>
<dbReference type="GO" id="GO:0008410">
    <property type="term" value="F:CoA-transferase activity"/>
    <property type="evidence" value="ECO:0007669"/>
    <property type="project" value="TreeGrafter"/>
</dbReference>
<dbReference type="PANTHER" id="PTHR48207">
    <property type="entry name" value="SUCCINATE--HYDROXYMETHYLGLUTARATE COA-TRANSFERASE"/>
    <property type="match status" value="1"/>
</dbReference>
<dbReference type="PANTHER" id="PTHR48207:SF3">
    <property type="entry name" value="SUCCINATE--HYDROXYMETHYLGLUTARATE COA-TRANSFERASE"/>
    <property type="match status" value="1"/>
</dbReference>
<keyword evidence="3" id="KW-1185">Reference proteome</keyword>
<dbReference type="SUPFAM" id="SSF89796">
    <property type="entry name" value="CoA-transferase family III (CaiB/BaiF)"/>
    <property type="match status" value="1"/>
</dbReference>
<dbReference type="AlphaFoldDB" id="A0A345BWP0"/>
<dbReference type="Proteomes" id="UP000252100">
    <property type="component" value="Chromosome"/>
</dbReference>
<dbReference type="InterPro" id="IPR044855">
    <property type="entry name" value="CoA-Trfase_III_dom3_sf"/>
</dbReference>
<dbReference type="Pfam" id="PF02515">
    <property type="entry name" value="CoA_transf_3"/>
    <property type="match status" value="1"/>
</dbReference>
<dbReference type="InterPro" id="IPR050483">
    <property type="entry name" value="CoA-transferase_III_domain"/>
</dbReference>
<name>A0A345BWP0_9BACI</name>
<evidence type="ECO:0000313" key="2">
    <source>
        <dbReference type="EMBL" id="AXF55371.1"/>
    </source>
</evidence>
<dbReference type="Gene3D" id="3.40.50.10540">
    <property type="entry name" value="Crotonobetainyl-coa:carnitine coa-transferase, domain 1"/>
    <property type="match status" value="1"/>
</dbReference>
<keyword evidence="1 2" id="KW-0808">Transferase</keyword>
<gene>
    <name evidence="2" type="ORF">DT065_04600</name>
</gene>
<accession>A0A345BWP0</accession>
<sequence>MPALTGVRVLDFTHYIAGPYCSQILADHGADVIKVEHLEGETGREAEPKFDEKSLYFASQNRNKRALTLNLKSIEGRDIVQRLVETADILVTNYGLGVPERLGIGYKDITSINPEIIMVHITGFGATGPYRDRAAFDGIIQSMSGLADLTGDPEGLPTNVGFYIADHIAGLQGAMGTMLALQSRERTGKGQYVDISMLDGLISMLGYYPGDVLLSGKNHSRAGVSDPRAFASIFPTKDNGFVYIAPVRQPMWENFARMIGRKEWLDPDSPFYSREARLEKENREELEAMISEWTSQHTKMEIVSLLQNEKIPCGPVQTLLDVVHDPQVRERSMIKTVRTTDGEDLPVPGVPIKLNETPANEVSDLPEIGQHSNEILMELGLSPQEINFLKQEKVI</sequence>
<dbReference type="RefSeq" id="WP_114371301.1">
    <property type="nucleotide sequence ID" value="NZ_CP031092.1"/>
</dbReference>
<proteinExistence type="predicted"/>
<evidence type="ECO:0000256" key="1">
    <source>
        <dbReference type="ARBA" id="ARBA00022679"/>
    </source>
</evidence>
<organism evidence="2 3">
    <name type="scientific">Salicibibacter kimchii</name>
    <dbReference type="NCBI Taxonomy" id="2099786"/>
    <lineage>
        <taxon>Bacteria</taxon>
        <taxon>Bacillati</taxon>
        <taxon>Bacillota</taxon>
        <taxon>Bacilli</taxon>
        <taxon>Bacillales</taxon>
        <taxon>Bacillaceae</taxon>
        <taxon>Salicibibacter</taxon>
    </lineage>
</organism>
<protein>
    <submittedName>
        <fullName evidence="2">CoA transferase</fullName>
    </submittedName>
</protein>
<dbReference type="InterPro" id="IPR023606">
    <property type="entry name" value="CoA-Trfase_III_dom_1_sf"/>
</dbReference>
<reference evidence="2 3" key="1">
    <citation type="journal article" date="2018" name="J. Microbiol.">
        <title>Salicibibacter kimchii gen. nov., sp. nov., a moderately halophilic and alkalitolerant bacterium in the family Bacillaceae, isolated from kimchi.</title>
        <authorList>
            <person name="Jang J.Y."/>
            <person name="Oh Y.J."/>
            <person name="Lim S.K."/>
            <person name="Park H.K."/>
            <person name="Lee C."/>
            <person name="Kim J.Y."/>
            <person name="Lee M.A."/>
            <person name="Choi H.J."/>
        </authorList>
    </citation>
    <scope>NUCLEOTIDE SEQUENCE [LARGE SCALE GENOMIC DNA]</scope>
    <source>
        <strain evidence="2 3">NKC1-1</strain>
    </source>
</reference>
<dbReference type="EMBL" id="CP031092">
    <property type="protein sequence ID" value="AXF55371.1"/>
    <property type="molecule type" value="Genomic_DNA"/>
</dbReference>